<proteinExistence type="predicted"/>
<organism evidence="1 2">
    <name type="scientific">Marinobacter zhanjiangensis</name>
    <dbReference type="NCBI Taxonomy" id="578215"/>
    <lineage>
        <taxon>Bacteria</taxon>
        <taxon>Pseudomonadati</taxon>
        <taxon>Pseudomonadota</taxon>
        <taxon>Gammaproteobacteria</taxon>
        <taxon>Pseudomonadales</taxon>
        <taxon>Marinobacteraceae</taxon>
        <taxon>Marinobacter</taxon>
    </lineage>
</organism>
<reference evidence="2" key="1">
    <citation type="journal article" date="2019" name="Int. J. Syst. Evol. Microbiol.">
        <title>The Global Catalogue of Microorganisms (GCM) 10K type strain sequencing project: providing services to taxonomists for standard genome sequencing and annotation.</title>
        <authorList>
            <consortium name="The Broad Institute Genomics Platform"/>
            <consortium name="The Broad Institute Genome Sequencing Center for Infectious Disease"/>
            <person name="Wu L."/>
            <person name="Ma J."/>
        </authorList>
    </citation>
    <scope>NUCLEOTIDE SEQUENCE [LARGE SCALE GENOMIC DNA]</scope>
    <source>
        <strain evidence="2">KCTC 22280</strain>
    </source>
</reference>
<gene>
    <name evidence="1" type="ORF">GCM10007071_10330</name>
</gene>
<protein>
    <submittedName>
        <fullName evidence="1">Uncharacterized protein</fullName>
    </submittedName>
</protein>
<comment type="caution">
    <text evidence="1">The sequence shown here is derived from an EMBL/GenBank/DDBJ whole genome shotgun (WGS) entry which is preliminary data.</text>
</comment>
<name>A0ABQ3ARE8_9GAMM</name>
<evidence type="ECO:0000313" key="1">
    <source>
        <dbReference type="EMBL" id="GGY65508.1"/>
    </source>
</evidence>
<sequence>MKALRPNRVTGHRLAGIALQYSQTKRTTIATMCVILRMGERYSRALPWPIIVAPPPSTVRAVNRYG</sequence>
<keyword evidence="2" id="KW-1185">Reference proteome</keyword>
<evidence type="ECO:0000313" key="2">
    <source>
        <dbReference type="Proteomes" id="UP000601597"/>
    </source>
</evidence>
<dbReference type="EMBL" id="BMXV01000002">
    <property type="protein sequence ID" value="GGY65508.1"/>
    <property type="molecule type" value="Genomic_DNA"/>
</dbReference>
<dbReference type="Proteomes" id="UP000601597">
    <property type="component" value="Unassembled WGS sequence"/>
</dbReference>
<accession>A0ABQ3ARE8</accession>